<keyword evidence="2" id="KW-1185">Reference proteome</keyword>
<organism evidence="1 2">
    <name type="scientific">Tamlana crocina</name>
    <dbReference type="NCBI Taxonomy" id="393006"/>
    <lineage>
        <taxon>Bacteria</taxon>
        <taxon>Pseudomonadati</taxon>
        <taxon>Bacteroidota</taxon>
        <taxon>Flavobacteriia</taxon>
        <taxon>Flavobacteriales</taxon>
        <taxon>Flavobacteriaceae</taxon>
        <taxon>Tamlana</taxon>
    </lineage>
</organism>
<proteinExistence type="predicted"/>
<dbReference type="Proteomes" id="UP000760545">
    <property type="component" value="Unassembled WGS sequence"/>
</dbReference>
<reference evidence="1 2" key="1">
    <citation type="submission" date="2020-03" db="EMBL/GenBank/DDBJ databases">
        <title>Tamlana sp. nov, isolated from XXX.</title>
        <authorList>
            <person name="Cao W.R."/>
        </authorList>
    </citation>
    <scope>NUCLEOTIDE SEQUENCE [LARGE SCALE GENOMIC DNA]</scope>
    <source>
        <strain evidence="1 2">HST1-43</strain>
    </source>
</reference>
<sequence length="118" mass="13586">MTVEDLIGEYSIVGKNQELEATQYSGTLKLTLNEHHRIEAVWTIGSDQKQFGTGFFKNNILVINFYYKAEHSIFKGVAVYKCLTKDVLEGFWSEKYGDPNFIGEEYCFRKGSRKEALN</sequence>
<evidence type="ECO:0000313" key="2">
    <source>
        <dbReference type="Proteomes" id="UP000760545"/>
    </source>
</evidence>
<gene>
    <name evidence="1" type="ORF">HC176_12575</name>
</gene>
<evidence type="ECO:0000313" key="1">
    <source>
        <dbReference type="EMBL" id="NJX16323.1"/>
    </source>
</evidence>
<accession>A0ABX1DH42</accession>
<dbReference type="RefSeq" id="WP_167918812.1">
    <property type="nucleotide sequence ID" value="NZ_JAAVJS010000018.1"/>
</dbReference>
<name>A0ABX1DH42_9FLAO</name>
<dbReference type="EMBL" id="JAAVJS010000018">
    <property type="protein sequence ID" value="NJX16323.1"/>
    <property type="molecule type" value="Genomic_DNA"/>
</dbReference>
<comment type="caution">
    <text evidence="1">The sequence shown here is derived from an EMBL/GenBank/DDBJ whole genome shotgun (WGS) entry which is preliminary data.</text>
</comment>
<protein>
    <submittedName>
        <fullName evidence="1">Uncharacterized protein</fullName>
    </submittedName>
</protein>